<keyword evidence="4 6" id="KW-0547">Nucleotide-binding</keyword>
<evidence type="ECO:0000256" key="6">
    <source>
        <dbReference type="RuleBase" id="RU004347"/>
    </source>
</evidence>
<dbReference type="EC" id="2.7.1.25" evidence="2 6"/>
<gene>
    <name evidence="8" type="primary">cysC_1</name>
    <name evidence="8" type="ORF">R69658_03466</name>
</gene>
<comment type="pathway">
    <text evidence="6">Sulfur metabolism; hydrogen sulfide biosynthesis; sulfite from sulfate: step 2/3.</text>
</comment>
<dbReference type="NCBIfam" id="TIGR00455">
    <property type="entry name" value="apsK"/>
    <property type="match status" value="1"/>
</dbReference>
<keyword evidence="9" id="KW-1185">Reference proteome</keyword>
<keyword evidence="6 8" id="KW-0418">Kinase</keyword>
<keyword evidence="5 6" id="KW-0067">ATP-binding</keyword>
<organism evidence="8 9">
    <name type="scientific">Paraburkholderia aspalathi</name>
    <dbReference type="NCBI Taxonomy" id="1324617"/>
    <lineage>
        <taxon>Bacteria</taxon>
        <taxon>Pseudomonadati</taxon>
        <taxon>Pseudomonadota</taxon>
        <taxon>Betaproteobacteria</taxon>
        <taxon>Burkholderiales</taxon>
        <taxon>Burkholderiaceae</taxon>
        <taxon>Paraburkholderia</taxon>
    </lineage>
</organism>
<dbReference type="InterPro" id="IPR027417">
    <property type="entry name" value="P-loop_NTPase"/>
</dbReference>
<feature type="domain" description="APS kinase" evidence="7">
    <location>
        <begin position="4"/>
        <end position="125"/>
    </location>
</feature>
<protein>
    <recommendedName>
        <fullName evidence="2 6">Adenylyl-sulfate kinase</fullName>
        <ecNumber evidence="2 6">2.7.1.25</ecNumber>
    </recommendedName>
</protein>
<evidence type="ECO:0000313" key="8">
    <source>
        <dbReference type="EMBL" id="CAE6767541.1"/>
    </source>
</evidence>
<dbReference type="EMBL" id="CAJNAU010000030">
    <property type="protein sequence ID" value="CAE6767541.1"/>
    <property type="molecule type" value="Genomic_DNA"/>
</dbReference>
<dbReference type="GO" id="GO:0004020">
    <property type="term" value="F:adenylylsulfate kinase activity"/>
    <property type="evidence" value="ECO:0007669"/>
    <property type="project" value="UniProtKB-EC"/>
</dbReference>
<sequence length="149" mass="16311">MALGPPCYVLDGDNIRHGLASDLGFCRDARRENIRRAAHVARLMNDAGLIVISALISPMHEDRIMAREIIGHERFVETYMSTSIGICAERDLKGLYAKARAGAIESFTGVSAPYEVSVNPDLNIDTANTTVAVSVTRLFAHLLDHYLIA</sequence>
<comment type="similarity">
    <text evidence="6">Belongs to the APS kinase family.</text>
</comment>
<dbReference type="Pfam" id="PF01583">
    <property type="entry name" value="APS_kinase"/>
    <property type="match status" value="1"/>
</dbReference>
<reference evidence="8 9" key="1">
    <citation type="submission" date="2021-02" db="EMBL/GenBank/DDBJ databases">
        <authorList>
            <person name="Vanwijnsberghe S."/>
        </authorList>
    </citation>
    <scope>NUCLEOTIDE SEQUENCE [LARGE SCALE GENOMIC DNA]</scope>
    <source>
        <strain evidence="8 9">R-69658</strain>
    </source>
</reference>
<proteinExistence type="inferred from homology"/>
<evidence type="ECO:0000259" key="7">
    <source>
        <dbReference type="Pfam" id="PF01583"/>
    </source>
</evidence>
<evidence type="ECO:0000256" key="3">
    <source>
        <dbReference type="ARBA" id="ARBA00022679"/>
    </source>
</evidence>
<evidence type="ECO:0000313" key="9">
    <source>
        <dbReference type="Proteomes" id="UP000674425"/>
    </source>
</evidence>
<dbReference type="Gene3D" id="3.40.50.300">
    <property type="entry name" value="P-loop containing nucleotide triphosphate hydrolases"/>
    <property type="match status" value="1"/>
</dbReference>
<name>A0ABN7LU51_9BURK</name>
<dbReference type="PANTHER" id="PTHR42700:SF1">
    <property type="entry name" value="SULFATE ADENYLYLTRANSFERASE"/>
    <property type="match status" value="1"/>
</dbReference>
<evidence type="ECO:0000256" key="1">
    <source>
        <dbReference type="ARBA" id="ARBA00001823"/>
    </source>
</evidence>
<evidence type="ECO:0000256" key="4">
    <source>
        <dbReference type="ARBA" id="ARBA00022741"/>
    </source>
</evidence>
<dbReference type="InterPro" id="IPR002891">
    <property type="entry name" value="APS"/>
</dbReference>
<accession>A0ABN7LU51</accession>
<dbReference type="NCBIfam" id="NF003013">
    <property type="entry name" value="PRK03846.1"/>
    <property type="match status" value="1"/>
</dbReference>
<dbReference type="PANTHER" id="PTHR42700">
    <property type="entry name" value="SULFATE ADENYLYLTRANSFERASE"/>
    <property type="match status" value="1"/>
</dbReference>
<keyword evidence="3 6" id="KW-0808">Transferase</keyword>
<comment type="catalytic activity">
    <reaction evidence="1 6">
        <text>adenosine 5'-phosphosulfate + ATP = 3'-phosphoadenylyl sulfate + ADP + H(+)</text>
        <dbReference type="Rhea" id="RHEA:24152"/>
        <dbReference type="ChEBI" id="CHEBI:15378"/>
        <dbReference type="ChEBI" id="CHEBI:30616"/>
        <dbReference type="ChEBI" id="CHEBI:58243"/>
        <dbReference type="ChEBI" id="CHEBI:58339"/>
        <dbReference type="ChEBI" id="CHEBI:456216"/>
        <dbReference type="EC" id="2.7.1.25"/>
    </reaction>
</comment>
<comment type="function">
    <text evidence="6">Catalyzes the synthesis of activated sulfate.</text>
</comment>
<dbReference type="Proteomes" id="UP000674425">
    <property type="component" value="Unassembled WGS sequence"/>
</dbReference>
<dbReference type="InterPro" id="IPR059117">
    <property type="entry name" value="APS_kinase_dom"/>
</dbReference>
<dbReference type="SUPFAM" id="SSF52540">
    <property type="entry name" value="P-loop containing nucleoside triphosphate hydrolases"/>
    <property type="match status" value="1"/>
</dbReference>
<evidence type="ECO:0000256" key="2">
    <source>
        <dbReference type="ARBA" id="ARBA00012121"/>
    </source>
</evidence>
<comment type="caution">
    <text evidence="8">The sequence shown here is derived from an EMBL/GenBank/DDBJ whole genome shotgun (WGS) entry which is preliminary data.</text>
</comment>
<evidence type="ECO:0000256" key="5">
    <source>
        <dbReference type="ARBA" id="ARBA00022840"/>
    </source>
</evidence>
<dbReference type="CDD" id="cd02027">
    <property type="entry name" value="APSK"/>
    <property type="match status" value="1"/>
</dbReference>
<dbReference type="InterPro" id="IPR050512">
    <property type="entry name" value="Sulf_AdTrans/APS_kinase"/>
</dbReference>